<evidence type="ECO:0000313" key="1">
    <source>
        <dbReference type="EMBL" id="KAJ2965181.1"/>
    </source>
</evidence>
<accession>A0ACC1MFQ5</accession>
<proteinExistence type="predicted"/>
<gene>
    <name evidence="1" type="ORF">NQ176_g10741</name>
</gene>
<dbReference type="Proteomes" id="UP001143910">
    <property type="component" value="Unassembled WGS sequence"/>
</dbReference>
<evidence type="ECO:0000313" key="2">
    <source>
        <dbReference type="Proteomes" id="UP001143910"/>
    </source>
</evidence>
<reference evidence="1" key="1">
    <citation type="submission" date="2022-08" db="EMBL/GenBank/DDBJ databases">
        <title>Genome Sequence of Lecanicillium fungicola.</title>
        <authorList>
            <person name="Buettner E."/>
        </authorList>
    </citation>
    <scope>NUCLEOTIDE SEQUENCE</scope>
    <source>
        <strain evidence="1">Babe33</strain>
    </source>
</reference>
<dbReference type="EMBL" id="JANJQO010003099">
    <property type="protein sequence ID" value="KAJ2965181.1"/>
    <property type="molecule type" value="Genomic_DNA"/>
</dbReference>
<organism evidence="1 2">
    <name type="scientific">Zarea fungicola</name>
    <dbReference type="NCBI Taxonomy" id="93591"/>
    <lineage>
        <taxon>Eukaryota</taxon>
        <taxon>Fungi</taxon>
        <taxon>Dikarya</taxon>
        <taxon>Ascomycota</taxon>
        <taxon>Pezizomycotina</taxon>
        <taxon>Sordariomycetes</taxon>
        <taxon>Hypocreomycetidae</taxon>
        <taxon>Hypocreales</taxon>
        <taxon>Cordycipitaceae</taxon>
        <taxon>Zarea</taxon>
    </lineage>
</organism>
<sequence>MPVTFHVFSMLPAELRSQIWNDAIPVDGPAVFTYRDPESCTMTNTVGYDEEFSDKVIEFDHFYNLFTRIYCLDGLQSANRESRAAVLAWLDKQGTVERRPYPGKAGSFHLRPVRAFNPQLDALYVPRHRMHAFAMQFFDFMFEPQNLETSIRATRAHVQKLIVPRSAFDNGDHELLTEVTEYFDDVTVIYVAVVEHDELEGQDEMATPTDYPETRWEMREHSLSESEASEMKSRITANFEEMQRGSAAHQPALLYLKRVGRLPWDIELADVAEVTSKN</sequence>
<keyword evidence="2" id="KW-1185">Reference proteome</keyword>
<name>A0ACC1MFQ5_9HYPO</name>
<protein>
    <submittedName>
        <fullName evidence="1">Uncharacterized protein</fullName>
    </submittedName>
</protein>
<comment type="caution">
    <text evidence="1">The sequence shown here is derived from an EMBL/GenBank/DDBJ whole genome shotgun (WGS) entry which is preliminary data.</text>
</comment>